<reference evidence="6 7" key="1">
    <citation type="submission" date="2016-09" db="EMBL/GenBank/DDBJ databases">
        <title>Chromobacterium muskegensis sp. nov., an insecticidal bacterium isolated from Sphagnum bogs.</title>
        <authorList>
            <person name="Sparks M.E."/>
            <person name="Blackburn M.B."/>
            <person name="Gundersen-Rindal D.E."/>
            <person name="Mitchell A."/>
            <person name="Farrar R."/>
            <person name="Kuhar D."/>
        </authorList>
    </citation>
    <scope>NUCLEOTIDE SEQUENCE [LARGE SCALE GENOMIC DNA]</scope>
    <source>
        <strain evidence="5 7">14B-1</strain>
        <strain evidence="4 6">37-2</strain>
    </source>
</reference>
<dbReference type="Gene3D" id="3.40.630.30">
    <property type="match status" value="1"/>
</dbReference>
<accession>A0A1S1X4R3</accession>
<organism evidence="4 6">
    <name type="scientific">Chromobacterium sphagni</name>
    <dbReference type="NCBI Taxonomy" id="1903179"/>
    <lineage>
        <taxon>Bacteria</taxon>
        <taxon>Pseudomonadati</taxon>
        <taxon>Pseudomonadota</taxon>
        <taxon>Betaproteobacteria</taxon>
        <taxon>Neisseriales</taxon>
        <taxon>Chromobacteriaceae</taxon>
        <taxon>Chromobacterium</taxon>
    </lineage>
</organism>
<dbReference type="Pfam" id="PF13508">
    <property type="entry name" value="Acetyltransf_7"/>
    <property type="match status" value="1"/>
</dbReference>
<dbReference type="GO" id="GO:0016747">
    <property type="term" value="F:acyltransferase activity, transferring groups other than amino-acyl groups"/>
    <property type="evidence" value="ECO:0007669"/>
    <property type="project" value="InterPro"/>
</dbReference>
<gene>
    <name evidence="5" type="ORF">BI344_16665</name>
    <name evidence="4" type="ORF">BI347_13575</name>
</gene>
<keyword evidence="1" id="KW-0808">Transferase</keyword>
<dbReference type="OrthoDB" id="281808at2"/>
<dbReference type="STRING" id="1903179.BI347_13575"/>
<dbReference type="PROSITE" id="PS51186">
    <property type="entry name" value="GNAT"/>
    <property type="match status" value="1"/>
</dbReference>
<protein>
    <recommendedName>
        <fullName evidence="3">N-acetyltransferase domain-containing protein</fullName>
    </recommendedName>
</protein>
<evidence type="ECO:0000313" key="5">
    <source>
        <dbReference type="EMBL" id="OHX19822.1"/>
    </source>
</evidence>
<dbReference type="Proteomes" id="UP000180280">
    <property type="component" value="Unassembled WGS sequence"/>
</dbReference>
<dbReference type="EMBL" id="MKCS01000001">
    <property type="protein sequence ID" value="OHX14420.1"/>
    <property type="molecule type" value="Genomic_DNA"/>
</dbReference>
<dbReference type="PANTHER" id="PTHR43877">
    <property type="entry name" value="AMINOALKYLPHOSPHONATE N-ACETYLTRANSFERASE-RELATED-RELATED"/>
    <property type="match status" value="1"/>
</dbReference>
<feature type="domain" description="N-acetyltransferase" evidence="3">
    <location>
        <begin position="4"/>
        <end position="159"/>
    </location>
</feature>
<evidence type="ECO:0000259" key="3">
    <source>
        <dbReference type="PROSITE" id="PS51186"/>
    </source>
</evidence>
<dbReference type="RefSeq" id="WP_071113242.1">
    <property type="nucleotide sequence ID" value="NZ_MKCS01000001.1"/>
</dbReference>
<dbReference type="InterPro" id="IPR000182">
    <property type="entry name" value="GNAT_dom"/>
</dbReference>
<evidence type="ECO:0000313" key="4">
    <source>
        <dbReference type="EMBL" id="OHX14420.1"/>
    </source>
</evidence>
<dbReference type="AlphaFoldDB" id="A0A1S1X4R3"/>
<dbReference type="Proteomes" id="UP000180088">
    <property type="component" value="Unassembled WGS sequence"/>
</dbReference>
<sequence length="163" mass="17905">MTATEFRLADWDDLPAVRLLLQEAFTPLASSLPSRPTALDETVASLTGHLASGSQIFVAARESRLIACLLVLPPEDGSAEVKRVCTHPDFQGNGLGSALLRHAEQQLRLQGVQQIQLSTRRRLPGNLQFYQRLGYQLAEKQPYPEGVDDERITLSKALSELAA</sequence>
<dbReference type="InterPro" id="IPR016181">
    <property type="entry name" value="Acyl_CoA_acyltransferase"/>
</dbReference>
<evidence type="ECO:0000256" key="2">
    <source>
        <dbReference type="ARBA" id="ARBA00023315"/>
    </source>
</evidence>
<keyword evidence="7" id="KW-1185">Reference proteome</keyword>
<evidence type="ECO:0000313" key="6">
    <source>
        <dbReference type="Proteomes" id="UP000180088"/>
    </source>
</evidence>
<proteinExistence type="predicted"/>
<dbReference type="EMBL" id="MKCT01000025">
    <property type="protein sequence ID" value="OHX19822.1"/>
    <property type="molecule type" value="Genomic_DNA"/>
</dbReference>
<dbReference type="InterPro" id="IPR050832">
    <property type="entry name" value="Bact_Acetyltransf"/>
</dbReference>
<dbReference type="PANTHER" id="PTHR43877:SF2">
    <property type="entry name" value="AMINOALKYLPHOSPHONATE N-ACETYLTRANSFERASE-RELATED"/>
    <property type="match status" value="1"/>
</dbReference>
<dbReference type="CDD" id="cd04301">
    <property type="entry name" value="NAT_SF"/>
    <property type="match status" value="1"/>
</dbReference>
<name>A0A1S1X4R3_9NEIS</name>
<comment type="caution">
    <text evidence="4">The sequence shown here is derived from an EMBL/GenBank/DDBJ whole genome shotgun (WGS) entry which is preliminary data.</text>
</comment>
<evidence type="ECO:0000313" key="7">
    <source>
        <dbReference type="Proteomes" id="UP000180280"/>
    </source>
</evidence>
<evidence type="ECO:0000256" key="1">
    <source>
        <dbReference type="ARBA" id="ARBA00022679"/>
    </source>
</evidence>
<keyword evidence="2" id="KW-0012">Acyltransferase</keyword>
<dbReference type="SUPFAM" id="SSF55729">
    <property type="entry name" value="Acyl-CoA N-acyltransferases (Nat)"/>
    <property type="match status" value="1"/>
</dbReference>